<comment type="caution">
    <text evidence="1">The sequence shown here is derived from an EMBL/GenBank/DDBJ whole genome shotgun (WGS) entry which is preliminary data.</text>
</comment>
<gene>
    <name evidence="1" type="ORF">NM208_g15801</name>
</gene>
<evidence type="ECO:0000313" key="2">
    <source>
        <dbReference type="Proteomes" id="UP001148629"/>
    </source>
</evidence>
<name>A0ACC1REM3_9HYPO</name>
<dbReference type="Proteomes" id="UP001148629">
    <property type="component" value="Unassembled WGS sequence"/>
</dbReference>
<keyword evidence="2" id="KW-1185">Reference proteome</keyword>
<accession>A0ACC1REM3</accession>
<organism evidence="1 2">
    <name type="scientific">Fusarium decemcellulare</name>
    <dbReference type="NCBI Taxonomy" id="57161"/>
    <lineage>
        <taxon>Eukaryota</taxon>
        <taxon>Fungi</taxon>
        <taxon>Dikarya</taxon>
        <taxon>Ascomycota</taxon>
        <taxon>Pezizomycotina</taxon>
        <taxon>Sordariomycetes</taxon>
        <taxon>Hypocreomycetidae</taxon>
        <taxon>Hypocreales</taxon>
        <taxon>Nectriaceae</taxon>
        <taxon>Fusarium</taxon>
        <taxon>Fusarium decemcellulare species complex</taxon>
    </lineage>
</organism>
<proteinExistence type="predicted"/>
<dbReference type="EMBL" id="JANRMS010004470">
    <property type="protein sequence ID" value="KAJ3508576.1"/>
    <property type="molecule type" value="Genomic_DNA"/>
</dbReference>
<sequence length="151" mass="16712">MAPSDGTELPKAALTRASHAVWNGILDKVIGALPILLSPCDVSNLVGLPAYRPTVPLLDAVVCYSRRGDGSSSSPLRFWQHGSRLLTETVALFPAPSRNGWVFAIRLVLPATSQFAHPDIPYRLVAFSKQDDTRQRHLDLRRKDISRDTKR</sequence>
<evidence type="ECO:0000313" key="1">
    <source>
        <dbReference type="EMBL" id="KAJ3508576.1"/>
    </source>
</evidence>
<protein>
    <submittedName>
        <fullName evidence="1">Uncharacterized protein</fullName>
    </submittedName>
</protein>
<reference evidence="1" key="1">
    <citation type="submission" date="2022-08" db="EMBL/GenBank/DDBJ databases">
        <title>Genome Sequence of Fusarium decemcellulare.</title>
        <authorList>
            <person name="Buettner E."/>
        </authorList>
    </citation>
    <scope>NUCLEOTIDE SEQUENCE</scope>
    <source>
        <strain evidence="1">Babe19</strain>
    </source>
</reference>